<proteinExistence type="predicted"/>
<gene>
    <name evidence="1" type="ORF">KGMB03357_17070</name>
</gene>
<dbReference type="AlphaFoldDB" id="A0A401LEP5"/>
<organism evidence="1 2">
    <name type="scientific">Anaerotignum faecicola</name>
    <dbReference type="NCBI Taxonomy" id="2358141"/>
    <lineage>
        <taxon>Bacteria</taxon>
        <taxon>Bacillati</taxon>
        <taxon>Bacillota</taxon>
        <taxon>Clostridia</taxon>
        <taxon>Lachnospirales</taxon>
        <taxon>Anaerotignaceae</taxon>
        <taxon>Anaerotignum</taxon>
    </lineage>
</organism>
<reference evidence="1 2" key="1">
    <citation type="submission" date="2018-10" db="EMBL/GenBank/DDBJ databases">
        <title>Draft Genome Sequence of Anaerotignum sp. KCTC 15736.</title>
        <authorList>
            <person name="Choi S.H."/>
            <person name="Kim J.S."/>
            <person name="Kang S.W."/>
            <person name="Lee J.S."/>
            <person name="Park S.H."/>
        </authorList>
    </citation>
    <scope>NUCLEOTIDE SEQUENCE [LARGE SCALE GENOMIC DNA]</scope>
    <source>
        <strain evidence="1 2">KCTC 15736</strain>
    </source>
</reference>
<name>A0A401LEP5_9FIRM</name>
<evidence type="ECO:0000313" key="2">
    <source>
        <dbReference type="Proteomes" id="UP000287361"/>
    </source>
</evidence>
<protein>
    <submittedName>
        <fullName evidence="1">Uncharacterized protein</fullName>
    </submittedName>
</protein>
<evidence type="ECO:0000313" key="1">
    <source>
        <dbReference type="EMBL" id="GCB30046.1"/>
    </source>
</evidence>
<comment type="caution">
    <text evidence="1">The sequence shown here is derived from an EMBL/GenBank/DDBJ whole genome shotgun (WGS) entry which is preliminary data.</text>
</comment>
<sequence length="64" mass="7719">MHKHHRISDKQYADAKKINLKANLVERTKKERQVNGNEKDTEYDSYVNFVQSELMNNKYFKDKT</sequence>
<dbReference type="EMBL" id="BHVZ01000006">
    <property type="protein sequence ID" value="GCB30046.1"/>
    <property type="molecule type" value="Genomic_DNA"/>
</dbReference>
<dbReference type="Gene3D" id="3.90.1310.20">
    <property type="match status" value="1"/>
</dbReference>
<keyword evidence="2" id="KW-1185">Reference proteome</keyword>
<dbReference type="Proteomes" id="UP000287361">
    <property type="component" value="Unassembled WGS sequence"/>
</dbReference>
<accession>A0A401LEP5</accession>